<dbReference type="Proteomes" id="UP000246303">
    <property type="component" value="Unassembled WGS sequence"/>
</dbReference>
<proteinExistence type="predicted"/>
<evidence type="ECO:0000313" key="2">
    <source>
        <dbReference type="EMBL" id="PXA64253.1"/>
    </source>
</evidence>
<organism evidence="2 3">
    <name type="scientific">Arthrobacter psychrochitiniphilus</name>
    <dbReference type="NCBI Taxonomy" id="291045"/>
    <lineage>
        <taxon>Bacteria</taxon>
        <taxon>Bacillati</taxon>
        <taxon>Actinomycetota</taxon>
        <taxon>Actinomycetes</taxon>
        <taxon>Micrococcales</taxon>
        <taxon>Micrococcaceae</taxon>
        <taxon>Arthrobacter</taxon>
    </lineage>
</organism>
<protein>
    <submittedName>
        <fullName evidence="2">Uncharacterized protein</fullName>
    </submittedName>
</protein>
<name>A0A2V3DMR7_9MICC</name>
<feature type="compositionally biased region" description="Low complexity" evidence="1">
    <location>
        <begin position="28"/>
        <end position="49"/>
    </location>
</feature>
<reference evidence="2 3" key="1">
    <citation type="submission" date="2018-05" db="EMBL/GenBank/DDBJ databases">
        <title>Genetic diversity of glacier-inhabiting Cryobacterium bacteria in China and description of Cryobacterium mengkeensis sp. nov. and Arthrobacter glacialis sp. nov.</title>
        <authorList>
            <person name="Liu Q."/>
            <person name="Xin Y.-H."/>
        </authorList>
    </citation>
    <scope>NUCLEOTIDE SEQUENCE [LARGE SCALE GENOMIC DNA]</scope>
    <source>
        <strain evidence="2 3">GP3</strain>
    </source>
</reference>
<dbReference type="AlphaFoldDB" id="A0A2V3DMR7"/>
<feature type="compositionally biased region" description="Gly residues" evidence="1">
    <location>
        <begin position="17"/>
        <end position="27"/>
    </location>
</feature>
<feature type="region of interest" description="Disordered" evidence="1">
    <location>
        <begin position="1"/>
        <end position="49"/>
    </location>
</feature>
<dbReference type="EMBL" id="QHLZ01000013">
    <property type="protein sequence ID" value="PXA64253.1"/>
    <property type="molecule type" value="Genomic_DNA"/>
</dbReference>
<evidence type="ECO:0000256" key="1">
    <source>
        <dbReference type="SAM" id="MobiDB-lite"/>
    </source>
</evidence>
<comment type="caution">
    <text evidence="2">The sequence shown here is derived from an EMBL/GenBank/DDBJ whole genome shotgun (WGS) entry which is preliminary data.</text>
</comment>
<keyword evidence="3" id="KW-1185">Reference proteome</keyword>
<gene>
    <name evidence="2" type="ORF">CVS29_15895</name>
</gene>
<sequence length="304" mass="31424">MAFSSLTACTGGTAEKSGGGGETGGATIGTTPTSLAGTEPSAFSTPPAATASSAVDIRSVDLANTTWMYSFLGRELPYEVTLVNGEATKNPGEFSSSFKLGQVVYGDVDGDGDEDAVAQLNGATPEGGRGFWYIWIADVSGAVQLKYPIAETSCYALVLPPEITDGAINLTEYLHIPGVDDEIPCSEPGTGLKKRTITVITDSTGSTDGSGPEMWPVQTAPVVAWGGMCPGPANPDATPGLVDLWASPSKTAQVAATTEQDGVIFEQIDSPLVEREGWSLVGFRIFGVKSDLGGKDMACAWAPK</sequence>
<accession>A0A2V3DMR7</accession>
<evidence type="ECO:0000313" key="3">
    <source>
        <dbReference type="Proteomes" id="UP000246303"/>
    </source>
</evidence>